<dbReference type="EMBL" id="RCHR01000003">
    <property type="protein sequence ID" value="RLL45431.1"/>
    <property type="molecule type" value="Genomic_DNA"/>
</dbReference>
<dbReference type="Gene3D" id="3.90.226.10">
    <property type="entry name" value="2-enoyl-CoA Hydratase, Chain A, domain 1"/>
    <property type="match status" value="1"/>
</dbReference>
<dbReference type="OrthoDB" id="9787660at2"/>
<dbReference type="PANTHER" id="PTHR11941:SF54">
    <property type="entry name" value="ENOYL-COA HYDRATASE, MITOCHONDRIAL"/>
    <property type="match status" value="1"/>
</dbReference>
<dbReference type="InterPro" id="IPR014748">
    <property type="entry name" value="Enoyl-CoA_hydra_C"/>
</dbReference>
<dbReference type="FunFam" id="1.10.12.10:FF:000001">
    <property type="entry name" value="Probable enoyl-CoA hydratase, mitochondrial"/>
    <property type="match status" value="1"/>
</dbReference>
<comment type="caution">
    <text evidence="4">The sequence shown here is derived from an EMBL/GenBank/DDBJ whole genome shotgun (WGS) entry which is preliminary data.</text>
</comment>
<dbReference type="RefSeq" id="WP_121523017.1">
    <property type="nucleotide sequence ID" value="NZ_RCHR01000003.1"/>
</dbReference>
<evidence type="ECO:0000313" key="5">
    <source>
        <dbReference type="Proteomes" id="UP000270219"/>
    </source>
</evidence>
<keyword evidence="5" id="KW-1185">Reference proteome</keyword>
<dbReference type="Proteomes" id="UP000270219">
    <property type="component" value="Unassembled WGS sequence"/>
</dbReference>
<dbReference type="Gene3D" id="1.10.12.10">
    <property type="entry name" value="Lyase 2-enoyl-coa Hydratase, Chain A, domain 2"/>
    <property type="match status" value="1"/>
</dbReference>
<comment type="similarity">
    <text evidence="1 3">Belongs to the enoyl-CoA hydratase/isomerase family.</text>
</comment>
<gene>
    <name evidence="4" type="ORF">D8M04_11305</name>
</gene>
<accession>A0A498D9W9</accession>
<dbReference type="CDD" id="cd06558">
    <property type="entry name" value="crotonase-like"/>
    <property type="match status" value="1"/>
</dbReference>
<dbReference type="AlphaFoldDB" id="A0A498D9W9"/>
<dbReference type="InterPro" id="IPR001753">
    <property type="entry name" value="Enoyl-CoA_hydra/iso"/>
</dbReference>
<dbReference type="InterPro" id="IPR018376">
    <property type="entry name" value="Enoyl-CoA_hyd/isom_CS"/>
</dbReference>
<dbReference type="GO" id="GO:0004300">
    <property type="term" value="F:enoyl-CoA hydratase activity"/>
    <property type="evidence" value="ECO:0007669"/>
    <property type="project" value="UniProtKB-EC"/>
</dbReference>
<dbReference type="Pfam" id="PF00378">
    <property type="entry name" value="ECH_1"/>
    <property type="match status" value="1"/>
</dbReference>
<organism evidence="4 5">
    <name type="scientific">Oceanobacillus piezotolerans</name>
    <dbReference type="NCBI Taxonomy" id="2448030"/>
    <lineage>
        <taxon>Bacteria</taxon>
        <taxon>Bacillati</taxon>
        <taxon>Bacillota</taxon>
        <taxon>Bacilli</taxon>
        <taxon>Bacillales</taxon>
        <taxon>Bacillaceae</taxon>
        <taxon>Oceanobacillus</taxon>
    </lineage>
</organism>
<name>A0A498D9W9_9BACI</name>
<sequence>MAELVTLQRVKDHIAILKLCREEKANAMSQALLEQLNDKILIIKQDPSFYCAIIHGEGVKAFCAGADLKERKRMSDKEVIRAVQYIGNTVDSIEKLEIPVIAAINGAAFGGGLELALACDMRIASRTAMLGLTETSLAIIPGAGGTQRLPRLIGAGQAKRLIYTAQPITAEEAYAIGLVEVLVEQEHLVERALSVAEKIAGNGPLALRQAKLAINKGSDMNLAAGLLVEHQAYKETISTKDRTEGLLAFSEKRKPTYKGM</sequence>
<evidence type="ECO:0000256" key="1">
    <source>
        <dbReference type="ARBA" id="ARBA00005254"/>
    </source>
</evidence>
<dbReference type="InterPro" id="IPR029045">
    <property type="entry name" value="ClpP/crotonase-like_dom_sf"/>
</dbReference>
<dbReference type="FunFam" id="3.90.226.10:FF:000009">
    <property type="entry name" value="Carnitinyl-CoA dehydratase"/>
    <property type="match status" value="1"/>
</dbReference>
<evidence type="ECO:0000313" key="4">
    <source>
        <dbReference type="EMBL" id="RLL45431.1"/>
    </source>
</evidence>
<dbReference type="PROSITE" id="PS00166">
    <property type="entry name" value="ENOYL_COA_HYDRATASE"/>
    <property type="match status" value="1"/>
</dbReference>
<evidence type="ECO:0000256" key="2">
    <source>
        <dbReference type="ARBA" id="ARBA00023239"/>
    </source>
</evidence>
<dbReference type="EC" id="4.2.1.17" evidence="4"/>
<dbReference type="SUPFAM" id="SSF52096">
    <property type="entry name" value="ClpP/crotonase"/>
    <property type="match status" value="1"/>
</dbReference>
<proteinExistence type="inferred from homology"/>
<dbReference type="PANTHER" id="PTHR11941">
    <property type="entry name" value="ENOYL-COA HYDRATASE-RELATED"/>
    <property type="match status" value="1"/>
</dbReference>
<evidence type="ECO:0000256" key="3">
    <source>
        <dbReference type="RuleBase" id="RU003707"/>
    </source>
</evidence>
<dbReference type="GO" id="GO:0006635">
    <property type="term" value="P:fatty acid beta-oxidation"/>
    <property type="evidence" value="ECO:0007669"/>
    <property type="project" value="TreeGrafter"/>
</dbReference>
<reference evidence="4 5" key="1">
    <citation type="submission" date="2018-10" db="EMBL/GenBank/DDBJ databases">
        <title>Oceanobacillus sp. YLB-02 draft genome.</title>
        <authorList>
            <person name="Yu L."/>
        </authorList>
    </citation>
    <scope>NUCLEOTIDE SEQUENCE [LARGE SCALE GENOMIC DNA]</scope>
    <source>
        <strain evidence="4 5">YLB-02</strain>
    </source>
</reference>
<keyword evidence="2 4" id="KW-0456">Lyase</keyword>
<protein>
    <submittedName>
        <fullName evidence="4">Enoyl-CoA hydratase</fullName>
        <ecNumber evidence="4">4.2.1.17</ecNumber>
    </submittedName>
</protein>